<accession>A0A132PHB5</accession>
<evidence type="ECO:0000313" key="1">
    <source>
        <dbReference type="EMBL" id="KWX21748.1"/>
    </source>
</evidence>
<dbReference type="GO" id="GO:0032259">
    <property type="term" value="P:methylation"/>
    <property type="evidence" value="ECO:0007669"/>
    <property type="project" value="UniProtKB-KW"/>
</dbReference>
<dbReference type="RefSeq" id="WP_067853013.1">
    <property type="nucleotide sequence ID" value="NZ_LGTW01000017.1"/>
</dbReference>
<evidence type="ECO:0000313" key="2">
    <source>
        <dbReference type="Proteomes" id="UP000070612"/>
    </source>
</evidence>
<dbReference type="EMBL" id="LGTW01000017">
    <property type="protein sequence ID" value="KWX21748.1"/>
    <property type="molecule type" value="Genomic_DNA"/>
</dbReference>
<sequence length="254" mass="28317">MWNPDTYLAFADHRGRPFYDLLSRVAAVDPRRVVDLGCGPGNLTETLRQRWPDAALEAWDNSPEMVAAAQARGVDAHTGAIEDWVPRPDTDVVLSNAALQWVPTHREIVVRWARELPAGAWIAFQVPGNFDSPSHEAVRQVARSAPFAEALRDMPWRDAGQVDTPVEYAGLLTDAGCVVDAWETTYVHQLTGETPVLDWITGTALTQVKSRLTEEAWQDYRQAIIPLLAAAYPARPDGTTFFPFRRVFVVARVE</sequence>
<dbReference type="PANTHER" id="PTHR43861:SF1">
    <property type="entry name" value="TRANS-ACONITATE 2-METHYLTRANSFERASE"/>
    <property type="match status" value="1"/>
</dbReference>
<dbReference type="SUPFAM" id="SSF53335">
    <property type="entry name" value="S-adenosyl-L-methionine-dependent methyltransferases"/>
    <property type="match status" value="1"/>
</dbReference>
<proteinExistence type="predicted"/>
<dbReference type="Gene3D" id="3.40.50.150">
    <property type="entry name" value="Vaccinia Virus protein VP39"/>
    <property type="match status" value="1"/>
</dbReference>
<dbReference type="AlphaFoldDB" id="A0A132PHB5"/>
<gene>
    <name evidence="1" type="ORF">AFM11_23095</name>
</gene>
<dbReference type="NCBIfam" id="NF010703">
    <property type="entry name" value="PRK14103.1"/>
    <property type="match status" value="1"/>
</dbReference>
<dbReference type="Pfam" id="PF13489">
    <property type="entry name" value="Methyltransf_23"/>
    <property type="match status" value="1"/>
</dbReference>
<dbReference type="Gene3D" id="1.10.150.290">
    <property type="entry name" value="S-adenosyl-L-methionine-dependent methyltransferases"/>
    <property type="match status" value="1"/>
</dbReference>
<dbReference type="EC" id="2.1.1.144" evidence="1"/>
<protein>
    <submittedName>
        <fullName evidence="1">Trans-aconitate methyltransferase</fullName>
        <ecNumber evidence="1">2.1.1.144</ecNumber>
    </submittedName>
</protein>
<dbReference type="InterPro" id="IPR023149">
    <property type="entry name" value="Trans_acon_MeTrfase_C"/>
</dbReference>
<name>A0A132PHB5_9MYCO</name>
<dbReference type="PANTHER" id="PTHR43861">
    <property type="entry name" value="TRANS-ACONITATE 2-METHYLTRANSFERASE-RELATED"/>
    <property type="match status" value="1"/>
</dbReference>
<keyword evidence="1" id="KW-0808">Transferase</keyword>
<comment type="caution">
    <text evidence="1">The sequence shown here is derived from an EMBL/GenBank/DDBJ whole genome shotgun (WGS) entry which is preliminary data.</text>
</comment>
<dbReference type="GO" id="GO:0030798">
    <property type="term" value="F:trans-aconitate 2-methyltransferase activity"/>
    <property type="evidence" value="ECO:0007669"/>
    <property type="project" value="UniProtKB-EC"/>
</dbReference>
<dbReference type="PATRIC" id="fig|59750.3.peg.1971"/>
<dbReference type="InterPro" id="IPR029063">
    <property type="entry name" value="SAM-dependent_MTases_sf"/>
</dbReference>
<dbReference type="CDD" id="cd02440">
    <property type="entry name" value="AdoMet_MTases"/>
    <property type="match status" value="1"/>
</dbReference>
<keyword evidence="2" id="KW-1185">Reference proteome</keyword>
<dbReference type="Proteomes" id="UP000070612">
    <property type="component" value="Unassembled WGS sequence"/>
</dbReference>
<reference evidence="1 2" key="1">
    <citation type="submission" date="2015-07" db="EMBL/GenBank/DDBJ databases">
        <title>A draft genome sequence of Mycobacterium wolinskyi.</title>
        <authorList>
            <person name="de Man T.J."/>
            <person name="Perry K.A."/>
            <person name="Coulliette A.D."/>
            <person name="Jensen B."/>
            <person name="Toney N.C."/>
            <person name="Limbago B.M."/>
            <person name="Noble-Wang J."/>
        </authorList>
    </citation>
    <scope>NUCLEOTIDE SEQUENCE [LARGE SCALE GENOMIC DNA]</scope>
    <source>
        <strain evidence="1 2">CDC_01</strain>
    </source>
</reference>
<keyword evidence="1" id="KW-0489">Methyltransferase</keyword>
<dbReference type="STRING" id="59750.AWC31_27860"/>
<organism evidence="1 2">
    <name type="scientific">Mycolicibacterium wolinskyi</name>
    <dbReference type="NCBI Taxonomy" id="59750"/>
    <lineage>
        <taxon>Bacteria</taxon>
        <taxon>Bacillati</taxon>
        <taxon>Actinomycetota</taxon>
        <taxon>Actinomycetes</taxon>
        <taxon>Mycobacteriales</taxon>
        <taxon>Mycobacteriaceae</taxon>
        <taxon>Mycolicibacterium</taxon>
    </lineage>
</organism>